<sequence>MTTLQNKALVQSIMDARAQRDHGPFRAAMADDFVWRIIGNTAWSGTYNGKADVIERLLKPLYAQFKAPSSIAPTRILADEDYVVVQCDGDATTVSGERYANTYCFVIRVEDGMLRELTEYCDTALIDRVLHAPSSRGSNDVTA</sequence>
<dbReference type="InterPro" id="IPR032710">
    <property type="entry name" value="NTF2-like_dom_sf"/>
</dbReference>
<evidence type="ECO:0000313" key="3">
    <source>
        <dbReference type="EMBL" id="PCE26252.1"/>
    </source>
</evidence>
<protein>
    <submittedName>
        <fullName evidence="2">Nuclear transport factor 2 family protein</fullName>
    </submittedName>
</protein>
<feature type="domain" description="SnoaL-like" evidence="1">
    <location>
        <begin position="10"/>
        <end position="116"/>
    </location>
</feature>
<reference evidence="2 5" key="3">
    <citation type="journal article" date="2024" name="Chem. Sci.">
        <title>Discovery of a lagriamide polyketide by integrated genome mining, isotopic labeling, and untargeted metabolomics.</title>
        <authorList>
            <person name="Fergusson C.H."/>
            <person name="Saulog J."/>
            <person name="Paulo B.S."/>
            <person name="Wilson D.M."/>
            <person name="Liu D.Y."/>
            <person name="Morehouse N.J."/>
            <person name="Waterworth S."/>
            <person name="Barkei J."/>
            <person name="Gray C.A."/>
            <person name="Kwan J.C."/>
            <person name="Eustaquio A.S."/>
            <person name="Linington R.G."/>
        </authorList>
    </citation>
    <scope>NUCLEOTIDE SEQUENCE [LARGE SCALE GENOMIC DNA]</scope>
    <source>
        <strain evidence="2 5">RL17-338-BIF-B</strain>
    </source>
</reference>
<evidence type="ECO:0000259" key="1">
    <source>
        <dbReference type="Pfam" id="PF12680"/>
    </source>
</evidence>
<proteinExistence type="predicted"/>
<organism evidence="3 4">
    <name type="scientific">Paraburkholderia acidicola</name>
    <dbReference type="NCBI Taxonomy" id="1912599"/>
    <lineage>
        <taxon>Bacteria</taxon>
        <taxon>Pseudomonadati</taxon>
        <taxon>Pseudomonadota</taxon>
        <taxon>Betaproteobacteria</taxon>
        <taxon>Burkholderiales</taxon>
        <taxon>Burkholderiaceae</taxon>
        <taxon>Paraburkholderia</taxon>
    </lineage>
</organism>
<dbReference type="InterPro" id="IPR037401">
    <property type="entry name" value="SnoaL-like"/>
</dbReference>
<evidence type="ECO:0000313" key="2">
    <source>
        <dbReference type="EMBL" id="MEQ5840327.1"/>
    </source>
</evidence>
<keyword evidence="5" id="KW-1185">Reference proteome</keyword>
<dbReference type="Pfam" id="PF12680">
    <property type="entry name" value="SnoaL_2"/>
    <property type="match status" value="1"/>
</dbReference>
<dbReference type="SUPFAM" id="SSF54427">
    <property type="entry name" value="NTF2-like"/>
    <property type="match status" value="1"/>
</dbReference>
<comment type="caution">
    <text evidence="3">The sequence shown here is derived from an EMBL/GenBank/DDBJ whole genome shotgun (WGS) entry which is preliminary data.</text>
</comment>
<accession>A0A2A4F0N6</accession>
<reference evidence="2" key="2">
    <citation type="submission" date="2022-09" db="EMBL/GenBank/DDBJ databases">
        <authorList>
            <person name="Fergusson C."/>
            <person name="Paulo B.S."/>
            <person name="Eustaquio A.S."/>
            <person name="Linington R."/>
        </authorList>
    </citation>
    <scope>NUCLEOTIDE SEQUENCE</scope>
    <source>
        <strain evidence="2">RL17-338-BIF-B</strain>
    </source>
</reference>
<dbReference type="PANTHER" id="PTHR41252:SF1">
    <property type="entry name" value="BLR2505 PROTEIN"/>
    <property type="match status" value="1"/>
</dbReference>
<dbReference type="OrthoDB" id="1450423at2"/>
<dbReference type="PANTHER" id="PTHR41252">
    <property type="entry name" value="BLR2505 PROTEIN"/>
    <property type="match status" value="1"/>
</dbReference>
<name>A0A2A4F0N6_9BURK</name>
<dbReference type="Proteomes" id="UP000218022">
    <property type="component" value="Unassembled WGS sequence"/>
</dbReference>
<dbReference type="AlphaFoldDB" id="A0A2A4F0N6"/>
<gene>
    <name evidence="3" type="ORF">BWP39_17175</name>
    <name evidence="2" type="ORF">N0A02_12905</name>
</gene>
<evidence type="ECO:0000313" key="5">
    <source>
        <dbReference type="Proteomes" id="UP001469089"/>
    </source>
</evidence>
<dbReference type="EMBL" id="JAOALG010000001">
    <property type="protein sequence ID" value="MEQ5840327.1"/>
    <property type="molecule type" value="Genomic_DNA"/>
</dbReference>
<dbReference type="RefSeq" id="WP_096722072.1">
    <property type="nucleotide sequence ID" value="NZ_JAOALG010000001.1"/>
</dbReference>
<dbReference type="Proteomes" id="UP001469089">
    <property type="component" value="Unassembled WGS sequence"/>
</dbReference>
<dbReference type="EMBL" id="MTZV01000004">
    <property type="protein sequence ID" value="PCE26252.1"/>
    <property type="molecule type" value="Genomic_DNA"/>
</dbReference>
<evidence type="ECO:0000313" key="4">
    <source>
        <dbReference type="Proteomes" id="UP000218022"/>
    </source>
</evidence>
<dbReference type="Gene3D" id="3.10.450.50">
    <property type="match status" value="1"/>
</dbReference>
<reference evidence="3 4" key="1">
    <citation type="submission" date="2017-01" db="EMBL/GenBank/DDBJ databases">
        <title>Whole-Genome Shotgun Sequencing of Two beta-Proteobacterial Species in Search of the Bulgecin Biosynthetic Cluster.</title>
        <authorList>
            <person name="Horsman M.E."/>
            <person name="Marous D.R."/>
            <person name="Li R."/>
            <person name="Oliver R.A."/>
            <person name="Byun B."/>
            <person name="Emrich S.J."/>
            <person name="Boggess B."/>
            <person name="Townsend C.A."/>
            <person name="Mobashery S."/>
        </authorList>
    </citation>
    <scope>NUCLEOTIDE SEQUENCE [LARGE SCALE GENOMIC DNA]</scope>
    <source>
        <strain evidence="3 4">ATCC 31363</strain>
    </source>
</reference>